<dbReference type="AlphaFoldDB" id="A0A839Z912"/>
<dbReference type="InterPro" id="IPR009003">
    <property type="entry name" value="Peptidase_S1_PA"/>
</dbReference>
<dbReference type="Pfam" id="PF13365">
    <property type="entry name" value="Trypsin_2"/>
    <property type="match status" value="1"/>
</dbReference>
<dbReference type="SUPFAM" id="SSF50494">
    <property type="entry name" value="Trypsin-like serine proteases"/>
    <property type="match status" value="1"/>
</dbReference>
<dbReference type="RefSeq" id="WP_246339929.1">
    <property type="nucleotide sequence ID" value="NZ_JACICD010000002.1"/>
</dbReference>
<evidence type="ECO:0000313" key="1">
    <source>
        <dbReference type="EMBL" id="MBB3771058.1"/>
    </source>
</evidence>
<comment type="caution">
    <text evidence="1">The sequence shown here is derived from an EMBL/GenBank/DDBJ whole genome shotgun (WGS) entry which is preliminary data.</text>
</comment>
<name>A0A839Z912_9HYPH</name>
<evidence type="ECO:0000313" key="2">
    <source>
        <dbReference type="Proteomes" id="UP000533469"/>
    </source>
</evidence>
<accession>A0A839Z912</accession>
<proteinExistence type="predicted"/>
<dbReference type="Proteomes" id="UP000533469">
    <property type="component" value="Unassembled WGS sequence"/>
</dbReference>
<reference evidence="1 2" key="1">
    <citation type="submission" date="2020-08" db="EMBL/GenBank/DDBJ databases">
        <title>Genomic Encyclopedia of Type Strains, Phase IV (KMG-IV): sequencing the most valuable type-strain genomes for metagenomic binning, comparative biology and taxonomic classification.</title>
        <authorList>
            <person name="Goeker M."/>
        </authorList>
    </citation>
    <scope>NUCLEOTIDE SEQUENCE [LARGE SCALE GENOMIC DNA]</scope>
    <source>
        <strain evidence="1 2">DSM 5895</strain>
    </source>
</reference>
<dbReference type="Gene3D" id="2.40.10.10">
    <property type="entry name" value="Trypsin-like serine proteases"/>
    <property type="match status" value="1"/>
</dbReference>
<protein>
    <recommendedName>
        <fullName evidence="3">Serine protease</fullName>
    </recommendedName>
</protein>
<gene>
    <name evidence="1" type="ORF">FHS55_001653</name>
</gene>
<organism evidence="1 2">
    <name type="scientific">Ancylobacter tetraedralis</name>
    <dbReference type="NCBI Taxonomy" id="217068"/>
    <lineage>
        <taxon>Bacteria</taxon>
        <taxon>Pseudomonadati</taxon>
        <taxon>Pseudomonadota</taxon>
        <taxon>Alphaproteobacteria</taxon>
        <taxon>Hyphomicrobiales</taxon>
        <taxon>Xanthobacteraceae</taxon>
        <taxon>Ancylobacter</taxon>
    </lineage>
</organism>
<dbReference type="EMBL" id="JACICD010000002">
    <property type="protein sequence ID" value="MBB3771058.1"/>
    <property type="molecule type" value="Genomic_DNA"/>
</dbReference>
<evidence type="ECO:0008006" key="3">
    <source>
        <dbReference type="Google" id="ProtNLM"/>
    </source>
</evidence>
<dbReference type="InterPro" id="IPR043504">
    <property type="entry name" value="Peptidase_S1_PA_chymotrypsin"/>
</dbReference>
<keyword evidence="2" id="KW-1185">Reference proteome</keyword>
<sequence length="311" mass="32116">MHQEPIRAKTMSPVRRRGTGSRRMANCFARRVRLTGWPALWLGCLWLGLIAGAGGPALARDLPSSLIIIDTDGRMAPEVFAHVVGLSSRELATRFGATGVVHCGGAVGTGQLVGAANVLVTAAHVLFAPDGTARASGPACGFVIEVGGQRRIVPIDMERVLTGSREPYDAPALQDWAVAPLAAVVAGARPYPLAPAMAVPGEVVLAAAASTAGVTRRTLERCRARTVTARGEGGLREVAIDCDAEGGTSGAALLSEQGGFLGVYVGFRSFHPGEAGPFSMSHYNFAVTAEGPLRRAIVKAAGTGEALSASR</sequence>